<dbReference type="AlphaFoldDB" id="A0A381W0L9"/>
<protein>
    <recommendedName>
        <fullName evidence="3">Beta-lactamase-related domain-containing protein</fullName>
    </recommendedName>
</protein>
<dbReference type="SUPFAM" id="SSF56601">
    <property type="entry name" value="beta-lactamase/transpeptidase-like"/>
    <property type="match status" value="1"/>
</dbReference>
<evidence type="ECO:0000256" key="2">
    <source>
        <dbReference type="SAM" id="Phobius"/>
    </source>
</evidence>
<evidence type="ECO:0000259" key="3">
    <source>
        <dbReference type="Pfam" id="PF00144"/>
    </source>
</evidence>
<feature type="domain" description="Beta-lactamase-related" evidence="3">
    <location>
        <begin position="141"/>
        <end position="431"/>
    </location>
</feature>
<organism evidence="4">
    <name type="scientific">marine metagenome</name>
    <dbReference type="NCBI Taxonomy" id="408172"/>
    <lineage>
        <taxon>unclassified sequences</taxon>
        <taxon>metagenomes</taxon>
        <taxon>ecological metagenomes</taxon>
    </lineage>
</organism>
<proteinExistence type="inferred from homology"/>
<reference evidence="4" key="1">
    <citation type="submission" date="2018-05" db="EMBL/GenBank/DDBJ databases">
        <authorList>
            <person name="Lanie J.A."/>
            <person name="Ng W.-L."/>
            <person name="Kazmierczak K.M."/>
            <person name="Andrzejewski T.M."/>
            <person name="Davidsen T.M."/>
            <person name="Wayne K.J."/>
            <person name="Tettelin H."/>
            <person name="Glass J.I."/>
            <person name="Rusch D."/>
            <person name="Podicherti R."/>
            <person name="Tsui H.-C.T."/>
            <person name="Winkler M.E."/>
        </authorList>
    </citation>
    <scope>NUCLEOTIDE SEQUENCE</scope>
</reference>
<accession>A0A381W0L9</accession>
<dbReference type="PANTHER" id="PTHR22935">
    <property type="entry name" value="PENICILLIN-BINDING PROTEIN"/>
    <property type="match status" value="1"/>
</dbReference>
<evidence type="ECO:0000313" key="4">
    <source>
        <dbReference type="EMBL" id="SVA46085.1"/>
    </source>
</evidence>
<dbReference type="PANTHER" id="PTHR22935:SF95">
    <property type="entry name" value="BETA-LACTAMASE-LIKE 1-RELATED"/>
    <property type="match status" value="1"/>
</dbReference>
<dbReference type="Gene3D" id="3.40.710.10">
    <property type="entry name" value="DD-peptidase/beta-lactamase superfamily"/>
    <property type="match status" value="1"/>
</dbReference>
<feature type="transmembrane region" description="Helical" evidence="2">
    <location>
        <begin position="6"/>
        <end position="24"/>
    </location>
</feature>
<dbReference type="EMBL" id="UINC01010353">
    <property type="protein sequence ID" value="SVA46085.1"/>
    <property type="molecule type" value="Genomic_DNA"/>
</dbReference>
<dbReference type="InterPro" id="IPR012338">
    <property type="entry name" value="Beta-lactam/transpept-like"/>
</dbReference>
<dbReference type="Pfam" id="PF00144">
    <property type="entry name" value="Beta-lactamase"/>
    <property type="match status" value="1"/>
</dbReference>
<gene>
    <name evidence="4" type="ORF">METZ01_LOCUS98939</name>
</gene>
<keyword evidence="2" id="KW-0812">Transmembrane</keyword>
<keyword evidence="2" id="KW-1133">Transmembrane helix</keyword>
<evidence type="ECO:0000256" key="1">
    <source>
        <dbReference type="ARBA" id="ARBA00038473"/>
    </source>
</evidence>
<keyword evidence="2" id="KW-0472">Membrane</keyword>
<dbReference type="InterPro" id="IPR001466">
    <property type="entry name" value="Beta-lactam-related"/>
</dbReference>
<comment type="similarity">
    <text evidence="1">Belongs to the beta-lactamase family.</text>
</comment>
<dbReference type="InterPro" id="IPR051478">
    <property type="entry name" value="Beta-lactamase-like_AB/R"/>
</dbReference>
<feature type="transmembrane region" description="Helical" evidence="2">
    <location>
        <begin position="56"/>
        <end position="76"/>
    </location>
</feature>
<name>A0A381W0L9_9ZZZZ</name>
<sequence length="451" mass="49965">MVEFIFIGLAVEVLAILFLAQIRIRAAYLFGKVSKEQYHQSLKEKMGLSKFKKGTIIFYIALSIFIFIGTGFSLQWHSEKNINKWKLGEIGGQESLINEVSQNYMEEKDICDMCIGISQFQRTYFVCMSQSPINNSAILDNSSVFEIGSITKTFTYAAMLKTLNNHNIEIDSPIADYLPKNIMQLNPNIGNITWQQLATHTSGLSRMPMGWDLVTAKSLFELCTLGNPYEGFTTEYIYDYLLSTDIEKADKELGSYSNLAVGLLGLLLSEVENKSYPQLIADYITSPLNMTSTTVNLPTKKDKMVNGYGQYRRLGSLVVSAQSAPSIFSNGLAGAGAIRSSTKDMMIYLKNSMKDYKNSVFQEAKYTSRLSEKGKVNLGWIVVDMPGKLGESIIAHDGATGGFRSYLGFVESEDIGVIILTNGTRSVTSLGKNILQILAKESKKSASVANL</sequence>